<keyword evidence="1" id="KW-0472">Membrane</keyword>
<accession>A0ABT0XI61</accession>
<reference evidence="2" key="1">
    <citation type="submission" date="2022-06" db="EMBL/GenBank/DDBJ databases">
        <title>Alkalicoccobacillus porphyridii sp. nov., isolated from a marine red alga, Porphyridium purpureum and reclassification of Shouchella plakortidis and Shouchella gibsonii as Alkalicoccobacillus plakortidis comb. nov. and Alkalicoccobacillus gibsonii comb. nov.</title>
        <authorList>
            <person name="Kim K.H."/>
            <person name="Lee J.K."/>
            <person name="Han D.M."/>
            <person name="Baek J.H."/>
            <person name="Jeon C.O."/>
        </authorList>
    </citation>
    <scope>NUCLEOTIDE SEQUENCE</scope>
    <source>
        <strain evidence="2">DSM 19153</strain>
    </source>
</reference>
<feature type="transmembrane region" description="Helical" evidence="1">
    <location>
        <begin position="242"/>
        <end position="263"/>
    </location>
</feature>
<keyword evidence="1" id="KW-1133">Transmembrane helix</keyword>
<keyword evidence="1" id="KW-0812">Transmembrane</keyword>
<dbReference type="PANTHER" id="PTHR37813:SF1">
    <property type="entry name" value="FELS-2 PROPHAGE PROTEIN"/>
    <property type="match status" value="1"/>
</dbReference>
<evidence type="ECO:0008006" key="4">
    <source>
        <dbReference type="Google" id="ProtNLM"/>
    </source>
</evidence>
<dbReference type="EMBL" id="JAMQJY010000001">
    <property type="protein sequence ID" value="MCM2675574.1"/>
    <property type="molecule type" value="Genomic_DNA"/>
</dbReference>
<dbReference type="Proteomes" id="UP001203665">
    <property type="component" value="Unassembled WGS sequence"/>
</dbReference>
<sequence length="288" mass="32472">MRLGPVLTVLGTFIIIIGKVMSAMAPVMHAIAAKGGLLNVLRLGFMALTGPIGITIAVITALTTGFIIAYKKSETFRNIIHAVRDAFVNAYQKVKEFLTTNPQFLAFIDSVKKGFADAKRIIMDAIGVAMDFVRQKIAEIKKFWDSEGQAILKAFQNIFSGIWKVTKPIIDGLVAAFKWAFPYMQQIFSVAFKIVLEVAKMIWGNIKGVIDGGLKFIMGLAKTFSSLFTGDFRKMWEGIKQMFSGAIQFVWNFIQLMFFGRILKAWTHFYKKFRRVHFNNVVRNSNDL</sequence>
<protein>
    <recommendedName>
        <fullName evidence="4">Phage-related protein</fullName>
    </recommendedName>
</protein>
<evidence type="ECO:0000256" key="1">
    <source>
        <dbReference type="SAM" id="Phobius"/>
    </source>
</evidence>
<evidence type="ECO:0000313" key="3">
    <source>
        <dbReference type="Proteomes" id="UP001203665"/>
    </source>
</evidence>
<organism evidence="2 3">
    <name type="scientific">Alkalicoccobacillus plakortidis</name>
    <dbReference type="NCBI Taxonomy" id="444060"/>
    <lineage>
        <taxon>Bacteria</taxon>
        <taxon>Bacillati</taxon>
        <taxon>Bacillota</taxon>
        <taxon>Bacilli</taxon>
        <taxon>Bacillales</taxon>
        <taxon>Bacillaceae</taxon>
        <taxon>Alkalicoccobacillus</taxon>
    </lineage>
</organism>
<dbReference type="RefSeq" id="WP_251606454.1">
    <property type="nucleotide sequence ID" value="NZ_JAMQJY010000001.1"/>
</dbReference>
<proteinExistence type="predicted"/>
<keyword evidence="3" id="KW-1185">Reference proteome</keyword>
<comment type="caution">
    <text evidence="2">The sequence shown here is derived from an EMBL/GenBank/DDBJ whole genome shotgun (WGS) entry which is preliminary data.</text>
</comment>
<dbReference type="PANTHER" id="PTHR37813">
    <property type="entry name" value="FELS-2 PROPHAGE PROTEIN"/>
    <property type="match status" value="1"/>
</dbReference>
<gene>
    <name evidence="2" type="ORF">NDM98_08760</name>
</gene>
<name>A0ABT0XI61_9BACI</name>
<feature type="transmembrane region" description="Helical" evidence="1">
    <location>
        <begin position="46"/>
        <end position="70"/>
    </location>
</feature>
<evidence type="ECO:0000313" key="2">
    <source>
        <dbReference type="EMBL" id="MCM2675574.1"/>
    </source>
</evidence>